<dbReference type="Gene3D" id="3.90.176.10">
    <property type="entry name" value="Toxin ADP-ribosyltransferase, Chain A, domain 1"/>
    <property type="match status" value="1"/>
</dbReference>
<evidence type="ECO:0000259" key="1">
    <source>
        <dbReference type="Pfam" id="PF03496"/>
    </source>
</evidence>
<proteinExistence type="predicted"/>
<organism evidence="2 3">
    <name type="scientific">Acinetobacter phage Acj9</name>
    <dbReference type="NCBI Taxonomy" id="760939"/>
    <lineage>
        <taxon>Viruses</taxon>
        <taxon>Duplodnaviria</taxon>
        <taxon>Heunggongvirae</taxon>
        <taxon>Uroviricota</taxon>
        <taxon>Caudoviricetes</taxon>
        <taxon>Pantevenvirales</taxon>
        <taxon>Straboviridae</taxon>
        <taxon>Twarogvirinae</taxon>
        <taxon>Acajnonavirus</taxon>
        <taxon>Acajnonavirus acj9</taxon>
    </lineage>
</organism>
<feature type="domain" description="ADP ribosyltransferase" evidence="1">
    <location>
        <begin position="402"/>
        <end position="603"/>
    </location>
</feature>
<dbReference type="Proteomes" id="UP000008731">
    <property type="component" value="Segment"/>
</dbReference>
<dbReference type="RefSeq" id="YP_004010341.1">
    <property type="nucleotide sequence ID" value="NC_014663.1"/>
</dbReference>
<name>E5EPY8_9CAUD</name>
<dbReference type="GO" id="GO:0005576">
    <property type="term" value="C:extracellular region"/>
    <property type="evidence" value="ECO:0007669"/>
    <property type="project" value="InterPro"/>
</dbReference>
<dbReference type="GeneID" id="9926638"/>
<reference evidence="2 3" key="1">
    <citation type="journal article" date="2010" name="Virol. J.">
        <title>Genomes of the T4-related bacteriophages as windows on microbial genome evolution.</title>
        <authorList>
            <person name="Petrov V.M."/>
            <person name="Ratnayaka S."/>
            <person name="Nolan J.M."/>
            <person name="Miller E.S."/>
            <person name="Karam J.D."/>
        </authorList>
    </citation>
    <scope>NUCLEOTIDE SEQUENCE [LARGE SCALE GENOMIC DNA]</scope>
</reference>
<accession>E5EPY8</accession>
<dbReference type="OrthoDB" id="1983at10239"/>
<dbReference type="InterPro" id="IPR003540">
    <property type="entry name" value="ADP-ribosyltransferase"/>
</dbReference>
<evidence type="ECO:0000313" key="3">
    <source>
        <dbReference type="Proteomes" id="UP000008731"/>
    </source>
</evidence>
<evidence type="ECO:0000313" key="2">
    <source>
        <dbReference type="EMBL" id="ADG60104.1"/>
    </source>
</evidence>
<dbReference type="SUPFAM" id="SSF56399">
    <property type="entry name" value="ADP-ribosylation"/>
    <property type="match status" value="1"/>
</dbReference>
<gene>
    <name evidence="2" type="primary">alt</name>
    <name evidence="2" type="ORF">Acj9p204</name>
</gene>
<dbReference type="EMBL" id="HM004124">
    <property type="protein sequence ID" value="ADG60104.1"/>
    <property type="molecule type" value="Genomic_DNA"/>
</dbReference>
<keyword evidence="3" id="KW-1185">Reference proteome</keyword>
<protein>
    <submittedName>
        <fullName evidence="2">Alt RNA polymerase ADP-ribosylase</fullName>
    </submittedName>
</protein>
<sequence>MTYDVDQILMTEAFDENSSYQLPVSVLNVKQKPFQTFAIQTPENIPIVVRFAGTLELGENVKPLKVSDKAMQIILFGLSEKGNLAELKNGLSDDPIAVINTILSLVKDKIKEQHLESVMFRFPAKKMKGRHAQIQRIIKVIARKRFPTFTTLDEINGVSPKHAYVVLYKKSTGLESKGLPAVSDRFTKVDTKVGEAFIDTESGKQVSKPEAIALEITSNSEAITDKSIMMKTKISRSAAITAQDAIMAPDSQVKRTAAAEKEYQTFIAEPPLHASEGEEDKNASNLLNVQLAKLSDEQERKLAESIERKYKDILDKTVGSTYDLPTEYQASLDLLTRSISSIFSNDVKPSQAYNTMKDIAAILVADPIMHSNPTARLFVLRQVGNMLNEAADTLTNRYGITDLHMDLAPEVRKSISSYCGQSFKDINNYLLGTRPKTASTTKHIENLDEAFAKGLTLPKGTILYRGHASSSAEINRAAKDKYFVFKNFVSTSLRPIIFSGGTFSGYGASTQVDASAVPSKSDTQEFVQTLEDDLGVRDDAGYMYSFVITGAEKIKVIVPGELSAYPEEGEVILPRGTILRINSMYANTVSPTTKSSVQILVEASIVPPDQLTEDTQVFDGDVLMETGEIKPVRGLFSTLYEAKKEVPYEAMELLAAITNQDLPEKFVL</sequence>
<dbReference type="PROSITE" id="PS51996">
    <property type="entry name" value="TR_MART"/>
    <property type="match status" value="1"/>
</dbReference>
<dbReference type="Pfam" id="PF03496">
    <property type="entry name" value="ADPrib_exo_Tox"/>
    <property type="match status" value="1"/>
</dbReference>
<dbReference type="KEGG" id="vg:9926638"/>